<keyword evidence="2" id="KW-1185">Reference proteome</keyword>
<dbReference type="STRING" id="662479.C440_00330"/>
<evidence type="ECO:0000313" key="1">
    <source>
        <dbReference type="EMBL" id="ELZ98756.1"/>
    </source>
</evidence>
<sequence length="56" mass="6574">MVLNADDETIDDLSQYSIADVHRHDEWSRESLERDVSSTVDVVAKYYHRLFDLQSC</sequence>
<comment type="caution">
    <text evidence="1">The sequence shown here is derived from an EMBL/GenBank/DDBJ whole genome shotgun (WGS) entry which is preliminary data.</text>
</comment>
<gene>
    <name evidence="1" type="ORF">C440_00330</name>
</gene>
<evidence type="ECO:0000313" key="2">
    <source>
        <dbReference type="Proteomes" id="UP000011550"/>
    </source>
</evidence>
<dbReference type="EMBL" id="AOLN01000001">
    <property type="protein sequence ID" value="ELZ98756.1"/>
    <property type="molecule type" value="Genomic_DNA"/>
</dbReference>
<dbReference type="AlphaFoldDB" id="M0IPK1"/>
<dbReference type="Proteomes" id="UP000011550">
    <property type="component" value="Unassembled WGS sequence"/>
</dbReference>
<dbReference type="PATRIC" id="fig|662479.7.peg.67"/>
<reference evidence="1 2" key="1">
    <citation type="journal article" date="2014" name="PLoS Genet.">
        <title>Phylogenetically driven sequencing of extremely halophilic archaea reveals strategies for static and dynamic osmo-response.</title>
        <authorList>
            <person name="Becker E.A."/>
            <person name="Seitzer P.M."/>
            <person name="Tritt A."/>
            <person name="Larsen D."/>
            <person name="Krusor M."/>
            <person name="Yao A.I."/>
            <person name="Wu D."/>
            <person name="Madern D."/>
            <person name="Eisen J.A."/>
            <person name="Darling A.E."/>
            <person name="Facciotti M.T."/>
        </authorList>
    </citation>
    <scope>NUCLEOTIDE SEQUENCE [LARGE SCALE GENOMIC DNA]</scope>
    <source>
        <strain evidence="1 2">ATCC BAA-1512</strain>
    </source>
</reference>
<dbReference type="RefSeq" id="WP_008317157.1">
    <property type="nucleotide sequence ID" value="NZ_AOLN01000001.1"/>
</dbReference>
<protein>
    <submittedName>
        <fullName evidence="1">Uncharacterized protein</fullName>
    </submittedName>
</protein>
<accession>M0IPK1</accession>
<proteinExistence type="predicted"/>
<name>M0IPK1_9EURY</name>
<organism evidence="1 2">
    <name type="scientific">Haloferax mucosum ATCC BAA-1512</name>
    <dbReference type="NCBI Taxonomy" id="662479"/>
    <lineage>
        <taxon>Archaea</taxon>
        <taxon>Methanobacteriati</taxon>
        <taxon>Methanobacteriota</taxon>
        <taxon>Stenosarchaea group</taxon>
        <taxon>Halobacteria</taxon>
        <taxon>Halobacteriales</taxon>
        <taxon>Haloferacaceae</taxon>
        <taxon>Haloferax</taxon>
    </lineage>
</organism>